<sequence>MGVELVVDGDVQRWGEAARASGQPVSAFHAVGFLTVAAAVTQSHLVPLVVRHRGRDVGVAPWLLRRRGPLARVNRVPFPYAGPLVPPDLLGETLDALWRRGRRHGVVTQDHEFAPGTAVDPGALATWGSTLRHDQTYVVDTSADLDVLLAGVDPRCRRQIRKAEAGGVRVEARSPLAGPTLERVLESVFALKDHSSGYRHPLGLAPTDLLPLKDLDARWAVAQVGDEPVGSLLTVRHEDRAVAWLGGVLPEHRRTTPTRCSTGTPSGGPTSAAPRPWT</sequence>
<dbReference type="OrthoDB" id="9785911at2"/>
<keyword evidence="4" id="KW-1185">Reference proteome</keyword>
<evidence type="ECO:0000313" key="4">
    <source>
        <dbReference type="Proteomes" id="UP000198859"/>
    </source>
</evidence>
<dbReference type="GO" id="GO:0016740">
    <property type="term" value="F:transferase activity"/>
    <property type="evidence" value="ECO:0007669"/>
    <property type="project" value="UniProtKB-KW"/>
</dbReference>
<name>A0A1H1SWV2_9ACTN</name>
<feature type="compositionally biased region" description="Polar residues" evidence="1">
    <location>
        <begin position="257"/>
        <end position="269"/>
    </location>
</feature>
<evidence type="ECO:0000259" key="2">
    <source>
        <dbReference type="Pfam" id="PF13480"/>
    </source>
</evidence>
<keyword evidence="3" id="KW-0808">Transferase</keyword>
<dbReference type="EMBL" id="LT629757">
    <property type="protein sequence ID" value="SDS52527.1"/>
    <property type="molecule type" value="Genomic_DNA"/>
</dbReference>
<dbReference type="AlphaFoldDB" id="A0A1H1SWV2"/>
<feature type="domain" description="BioF2-like acetyltransferase" evidence="2">
    <location>
        <begin position="156"/>
        <end position="259"/>
    </location>
</feature>
<gene>
    <name evidence="3" type="ORF">SAMN04488570_2077</name>
</gene>
<dbReference type="RefSeq" id="WP_091729221.1">
    <property type="nucleotide sequence ID" value="NZ_LT629757.1"/>
</dbReference>
<feature type="region of interest" description="Disordered" evidence="1">
    <location>
        <begin position="253"/>
        <end position="278"/>
    </location>
</feature>
<proteinExistence type="predicted"/>
<protein>
    <submittedName>
        <fullName evidence="3">Acetyltransferase (GNAT) domain-containing protein</fullName>
    </submittedName>
</protein>
<dbReference type="InterPro" id="IPR038740">
    <property type="entry name" value="BioF2-like_GNAT_dom"/>
</dbReference>
<evidence type="ECO:0000313" key="3">
    <source>
        <dbReference type="EMBL" id="SDS52527.1"/>
    </source>
</evidence>
<reference evidence="4" key="1">
    <citation type="submission" date="2016-10" db="EMBL/GenBank/DDBJ databases">
        <authorList>
            <person name="Varghese N."/>
            <person name="Submissions S."/>
        </authorList>
    </citation>
    <scope>NUCLEOTIDE SEQUENCE [LARGE SCALE GENOMIC DNA]</scope>
    <source>
        <strain evidence="4">DSM 22127</strain>
    </source>
</reference>
<dbReference type="Pfam" id="PF13480">
    <property type="entry name" value="Acetyltransf_6"/>
    <property type="match status" value="1"/>
</dbReference>
<dbReference type="Gene3D" id="3.40.630.30">
    <property type="match status" value="1"/>
</dbReference>
<dbReference type="InterPro" id="IPR016181">
    <property type="entry name" value="Acyl_CoA_acyltransferase"/>
</dbReference>
<organism evidence="3 4">
    <name type="scientific">Nocardioides scoriae</name>
    <dbReference type="NCBI Taxonomy" id="642780"/>
    <lineage>
        <taxon>Bacteria</taxon>
        <taxon>Bacillati</taxon>
        <taxon>Actinomycetota</taxon>
        <taxon>Actinomycetes</taxon>
        <taxon>Propionibacteriales</taxon>
        <taxon>Nocardioidaceae</taxon>
        <taxon>Nocardioides</taxon>
    </lineage>
</organism>
<dbReference type="Proteomes" id="UP000198859">
    <property type="component" value="Chromosome I"/>
</dbReference>
<evidence type="ECO:0000256" key="1">
    <source>
        <dbReference type="SAM" id="MobiDB-lite"/>
    </source>
</evidence>
<dbReference type="SUPFAM" id="SSF55729">
    <property type="entry name" value="Acyl-CoA N-acyltransferases (Nat)"/>
    <property type="match status" value="1"/>
</dbReference>
<accession>A0A1H1SWV2</accession>